<evidence type="ECO:0000256" key="3">
    <source>
        <dbReference type="ARBA" id="ARBA00022448"/>
    </source>
</evidence>
<keyword evidence="6 13" id="KW-1133">Transmembrane helix</keyword>
<proteinExistence type="inferred from homology"/>
<keyword evidence="3" id="KW-0813">Transport</keyword>
<evidence type="ECO:0000259" key="14">
    <source>
        <dbReference type="Pfam" id="PF00060"/>
    </source>
</evidence>
<comment type="caution">
    <text evidence="16">The sequence shown here is derived from an EMBL/GenBank/DDBJ whole genome shotgun (WGS) entry which is preliminary data.</text>
</comment>
<gene>
    <name evidence="16" type="primary">Gria1</name>
    <name evidence="16" type="ORF">G6Z76_0006518</name>
</gene>
<sequence>MTVDVHFKNLWRTLKYYHEIIQPITIVILPDFEAYLEFVDAVKMYSMSFPVWFILFLYTPDNNIHDHCHEPIGNPFNLAFDTQMLVLCNNEIILREWYSIKGDTVKIFDLAEWRDDERFVLLTNLSLYERRKNMEGVILRAVTVKNFTSAINGNQMATMYTKVFEELTSHLNFTVNIVSQKVEYGMRNRQTLIWSGVMGEIVYNRADFAIADMTLTSFRICFVDFTLPLIVNKINLYFKEPGICGVKWIGYFQTFSSRTWVTIIMLITTAPLLLFFMKTCRDQSRSTVDLISENFICIWGIFCQQALIEFPKSSSLRVAYFTIILTAVLIMAHYSAALICFLTVCTHVLPFQTLEEFTDDGTYKLIVIRDSADYDIVTTFLRQFQAQYDVNPFYVKLMKLMKHESELPRTLIEGFMQVCNEKNVAFMVMSAQKKSIEKDIPCKLSSITTERITNLVIMLSKDNPYTGVINYHLQKFMDNGMIMRLRETYSSQLAENKVFKPVYLFNVIPILVILCGGFIISTITLIIENIHYRSRKRQSKVLYPSRKLFI</sequence>
<feature type="domain" description="Ionotropic glutamate receptor L-glutamate and glycine-binding" evidence="15">
    <location>
        <begin position="155"/>
        <end position="240"/>
    </location>
</feature>
<evidence type="ECO:0000256" key="12">
    <source>
        <dbReference type="ARBA" id="ARBA00023303"/>
    </source>
</evidence>
<evidence type="ECO:0000256" key="10">
    <source>
        <dbReference type="ARBA" id="ARBA00023180"/>
    </source>
</evidence>
<reference evidence="16" key="1">
    <citation type="submission" date="2020-03" db="EMBL/GenBank/DDBJ databases">
        <title>Relaxed selection underlies rapid genomic changes in the transitions from sociality to social parasitism in ants.</title>
        <authorList>
            <person name="Bi X."/>
        </authorList>
    </citation>
    <scope>NUCLEOTIDE SEQUENCE</scope>
    <source>
        <strain evidence="16">BGI-DK2014a</strain>
        <tissue evidence="16">Whole body</tissue>
    </source>
</reference>
<keyword evidence="12" id="KW-0407">Ion channel</keyword>
<keyword evidence="8 13" id="KW-0472">Membrane</keyword>
<dbReference type="Gene3D" id="1.10.287.70">
    <property type="match status" value="1"/>
</dbReference>
<keyword evidence="9" id="KW-0675">Receptor</keyword>
<keyword evidence="5 13" id="KW-0812">Transmembrane</keyword>
<dbReference type="GO" id="GO:0005886">
    <property type="term" value="C:plasma membrane"/>
    <property type="evidence" value="ECO:0007669"/>
    <property type="project" value="UniProtKB-SubCell"/>
</dbReference>
<feature type="non-terminal residue" evidence="16">
    <location>
        <position position="550"/>
    </location>
</feature>
<feature type="transmembrane region" description="Helical" evidence="13">
    <location>
        <begin position="503"/>
        <end position="527"/>
    </location>
</feature>
<evidence type="ECO:0000256" key="7">
    <source>
        <dbReference type="ARBA" id="ARBA00023065"/>
    </source>
</evidence>
<keyword evidence="4" id="KW-1003">Cell membrane</keyword>
<evidence type="ECO:0000313" key="17">
    <source>
        <dbReference type="Proteomes" id="UP000669903"/>
    </source>
</evidence>
<dbReference type="Gene3D" id="3.40.190.10">
    <property type="entry name" value="Periplasmic binding protein-like II"/>
    <property type="match status" value="1"/>
</dbReference>
<keyword evidence="7" id="KW-0406">Ion transport</keyword>
<evidence type="ECO:0000256" key="2">
    <source>
        <dbReference type="ARBA" id="ARBA00008685"/>
    </source>
</evidence>
<feature type="transmembrane region" description="Helical" evidence="13">
    <location>
        <begin position="318"/>
        <end position="344"/>
    </location>
</feature>
<evidence type="ECO:0000256" key="11">
    <source>
        <dbReference type="ARBA" id="ARBA00023286"/>
    </source>
</evidence>
<organism evidence="16 17">
    <name type="scientific">Acromyrmex charruanus</name>
    <dbReference type="NCBI Taxonomy" id="2715315"/>
    <lineage>
        <taxon>Eukaryota</taxon>
        <taxon>Metazoa</taxon>
        <taxon>Ecdysozoa</taxon>
        <taxon>Arthropoda</taxon>
        <taxon>Hexapoda</taxon>
        <taxon>Insecta</taxon>
        <taxon>Pterygota</taxon>
        <taxon>Neoptera</taxon>
        <taxon>Endopterygota</taxon>
        <taxon>Hymenoptera</taxon>
        <taxon>Apocrita</taxon>
        <taxon>Aculeata</taxon>
        <taxon>Formicoidea</taxon>
        <taxon>Formicidae</taxon>
        <taxon>Myrmicinae</taxon>
        <taxon>Acromyrmex</taxon>
    </lineage>
</organism>
<feature type="non-terminal residue" evidence="16">
    <location>
        <position position="1"/>
    </location>
</feature>
<protein>
    <submittedName>
        <fullName evidence="16">GRIA1 protein</fullName>
    </submittedName>
</protein>
<dbReference type="InterPro" id="IPR001320">
    <property type="entry name" value="Iontro_rcpt_C"/>
</dbReference>
<evidence type="ECO:0000256" key="8">
    <source>
        <dbReference type="ARBA" id="ARBA00023136"/>
    </source>
</evidence>
<keyword evidence="11" id="KW-1071">Ligand-gated ion channel</keyword>
<dbReference type="EMBL" id="JAANIC010005341">
    <property type="protein sequence ID" value="KAG5331728.1"/>
    <property type="molecule type" value="Genomic_DNA"/>
</dbReference>
<evidence type="ECO:0000256" key="13">
    <source>
        <dbReference type="SAM" id="Phobius"/>
    </source>
</evidence>
<comment type="similarity">
    <text evidence="2">Belongs to the glutamate-gated ion channel (TC 1.A.10.1) family.</text>
</comment>
<evidence type="ECO:0000313" key="16">
    <source>
        <dbReference type="EMBL" id="KAG5331728.1"/>
    </source>
</evidence>
<feature type="transmembrane region" description="Helical" evidence="13">
    <location>
        <begin position="259"/>
        <end position="277"/>
    </location>
</feature>
<comment type="subcellular location">
    <subcellularLocation>
        <location evidence="1">Cell membrane</location>
        <topology evidence="1">Multi-pass membrane protein</topology>
    </subcellularLocation>
</comment>
<accession>A0A836FTV9</accession>
<evidence type="ECO:0000259" key="15">
    <source>
        <dbReference type="Pfam" id="PF10613"/>
    </source>
</evidence>
<dbReference type="Pfam" id="PF00060">
    <property type="entry name" value="Lig_chan"/>
    <property type="match status" value="1"/>
</dbReference>
<keyword evidence="10" id="KW-0325">Glycoprotein</keyword>
<dbReference type="Pfam" id="PF10613">
    <property type="entry name" value="Lig_chan-Glu_bd"/>
    <property type="match status" value="1"/>
</dbReference>
<dbReference type="GO" id="GO:0015276">
    <property type="term" value="F:ligand-gated monoatomic ion channel activity"/>
    <property type="evidence" value="ECO:0007669"/>
    <property type="project" value="InterPro"/>
</dbReference>
<dbReference type="SUPFAM" id="SSF53850">
    <property type="entry name" value="Periplasmic binding protein-like II"/>
    <property type="match status" value="1"/>
</dbReference>
<feature type="domain" description="Ionotropic glutamate receptor C-terminal" evidence="14">
    <location>
        <begin position="257"/>
        <end position="416"/>
    </location>
</feature>
<keyword evidence="17" id="KW-1185">Reference proteome</keyword>
<evidence type="ECO:0000256" key="6">
    <source>
        <dbReference type="ARBA" id="ARBA00022989"/>
    </source>
</evidence>
<dbReference type="PANTHER" id="PTHR42643">
    <property type="entry name" value="IONOTROPIC RECEPTOR 20A-RELATED"/>
    <property type="match status" value="1"/>
</dbReference>
<evidence type="ECO:0000256" key="5">
    <source>
        <dbReference type="ARBA" id="ARBA00022692"/>
    </source>
</evidence>
<name>A0A836FTV9_9HYME</name>
<dbReference type="PANTHER" id="PTHR42643:SF32">
    <property type="entry name" value="IONOTROPIC RECEPTOR 31A, ISOFORM C-RELATED"/>
    <property type="match status" value="1"/>
</dbReference>
<dbReference type="GO" id="GO:0050906">
    <property type="term" value="P:detection of stimulus involved in sensory perception"/>
    <property type="evidence" value="ECO:0007669"/>
    <property type="project" value="UniProtKB-ARBA"/>
</dbReference>
<evidence type="ECO:0000256" key="9">
    <source>
        <dbReference type="ARBA" id="ARBA00023170"/>
    </source>
</evidence>
<dbReference type="InterPro" id="IPR019594">
    <property type="entry name" value="Glu/Gly-bd"/>
</dbReference>
<dbReference type="AlphaFoldDB" id="A0A836FTV9"/>
<evidence type="ECO:0000256" key="1">
    <source>
        <dbReference type="ARBA" id="ARBA00004651"/>
    </source>
</evidence>
<evidence type="ECO:0000256" key="4">
    <source>
        <dbReference type="ARBA" id="ARBA00022475"/>
    </source>
</evidence>
<dbReference type="Proteomes" id="UP000669903">
    <property type="component" value="Unassembled WGS sequence"/>
</dbReference>
<dbReference type="InterPro" id="IPR052192">
    <property type="entry name" value="Insect_Ionotropic_Sensory_Rcpt"/>
</dbReference>